<dbReference type="GO" id="GO:0005737">
    <property type="term" value="C:cytoplasm"/>
    <property type="evidence" value="ECO:0007669"/>
    <property type="project" value="TreeGrafter"/>
</dbReference>
<evidence type="ECO:0000313" key="6">
    <source>
        <dbReference type="Proteomes" id="UP001327560"/>
    </source>
</evidence>
<name>A0AAQ3KDB9_9LILI</name>
<keyword evidence="6" id="KW-1185">Reference proteome</keyword>
<protein>
    <submittedName>
        <fullName evidence="5">Inactive TPR repeat-containing thioredoxin TTL3</fullName>
    </submittedName>
</protein>
<dbReference type="InterPro" id="IPR013105">
    <property type="entry name" value="TPR_2"/>
</dbReference>
<dbReference type="Proteomes" id="UP001327560">
    <property type="component" value="Chromosome 5"/>
</dbReference>
<dbReference type="EMBL" id="CP136894">
    <property type="protein sequence ID" value="WOL06417.1"/>
    <property type="molecule type" value="Genomic_DNA"/>
</dbReference>
<dbReference type="InterPro" id="IPR019734">
    <property type="entry name" value="TPR_rpt"/>
</dbReference>
<dbReference type="PANTHER" id="PTHR46050:SF7">
    <property type="entry name" value="TETRATRICOPEPTIDE REPEAT (TPR)-LIKE SUPERFAMILY PROTEIN"/>
    <property type="match status" value="1"/>
</dbReference>
<reference evidence="5 6" key="1">
    <citation type="submission" date="2023-10" db="EMBL/GenBank/DDBJ databases">
        <title>Chromosome-scale genome assembly provides insights into flower coloration mechanisms of Canna indica.</title>
        <authorList>
            <person name="Li C."/>
        </authorList>
    </citation>
    <scope>NUCLEOTIDE SEQUENCE [LARGE SCALE GENOMIC DNA]</scope>
    <source>
        <tissue evidence="5">Flower</tissue>
    </source>
</reference>
<keyword evidence="2 3" id="KW-0802">TPR repeat</keyword>
<proteinExistence type="predicted"/>
<gene>
    <name evidence="5" type="ORF">Cni_G15151</name>
</gene>
<feature type="region of interest" description="Disordered" evidence="4">
    <location>
        <begin position="592"/>
        <end position="615"/>
    </location>
</feature>
<dbReference type="AlphaFoldDB" id="A0AAQ3KDB9"/>
<dbReference type="SMART" id="SM00028">
    <property type="entry name" value="TPR"/>
    <property type="match status" value="7"/>
</dbReference>
<feature type="region of interest" description="Disordered" evidence="4">
    <location>
        <begin position="57"/>
        <end position="106"/>
    </location>
</feature>
<organism evidence="5 6">
    <name type="scientific">Canna indica</name>
    <name type="common">Indian-shot</name>
    <dbReference type="NCBI Taxonomy" id="4628"/>
    <lineage>
        <taxon>Eukaryota</taxon>
        <taxon>Viridiplantae</taxon>
        <taxon>Streptophyta</taxon>
        <taxon>Embryophyta</taxon>
        <taxon>Tracheophyta</taxon>
        <taxon>Spermatophyta</taxon>
        <taxon>Magnoliopsida</taxon>
        <taxon>Liliopsida</taxon>
        <taxon>Zingiberales</taxon>
        <taxon>Cannaceae</taxon>
        <taxon>Canna</taxon>
    </lineage>
</organism>
<evidence type="ECO:0000256" key="3">
    <source>
        <dbReference type="PROSITE-ProRule" id="PRU00339"/>
    </source>
</evidence>
<sequence>MITTAPQEEDLYINCLFAPRSSFLDSSIHHPLFEYVQAPEIMEVDDSSMMSACGLFRRRRKTSSTSSKPRIAAAGTETTEPKDSDVTRRRPTGSDQTSIVPVVQPPPPVVMKSTLVPVPNAHSVGVRRSPEPMKALPPPPPPPKSGNGILADLDSVLYDWQRAKGGGSLVRASSGNLMVCGNLGNLRGNSNNFKNPPSWDLLAYLPKTAKEPSTEAKERAAMTTNPAMGNIMKTTAKETTAAAPAPEQRLEAEEMKETGNEEYKNGRFAEAVALYDRAIAMDRGKASYYSNKAAALTGMGRLLEAVDECKEAIRIDPAYNRAHHRLATLYLRLGEAEKATHHFKLSKFEASPNDISRAQALQSHLTKSNEARKFKDYITMLKESTSAASSGADSAPQVFALRAEALLKLHRHDEADSTLSGAPQFSIDESTKFFGATPNAYFLVVQAQVDMASGRYEDAVARVQRAAQLDPSNREITAVLRRTKAVASARLRGNELFRAAKFAEACVAYGEGLNHDSHNAILLCNRAACCFKLGYYEKAIEDCNAALVVCPSYRKARRRRADCNAKLERWETSMKDYQVLVQEMPGDEEVSRALSEAQAKLKKHQDGHVEDTSQS</sequence>
<feature type="compositionally biased region" description="Basic and acidic residues" evidence="4">
    <location>
        <begin position="79"/>
        <end position="88"/>
    </location>
</feature>
<feature type="compositionally biased region" description="Basic and acidic residues" evidence="4">
    <location>
        <begin position="604"/>
        <end position="615"/>
    </location>
</feature>
<accession>A0AAQ3KDB9</accession>
<feature type="region of interest" description="Disordered" evidence="4">
    <location>
        <begin position="123"/>
        <end position="147"/>
    </location>
</feature>
<evidence type="ECO:0000313" key="5">
    <source>
        <dbReference type="EMBL" id="WOL06417.1"/>
    </source>
</evidence>
<dbReference type="PROSITE" id="PS50005">
    <property type="entry name" value="TPR"/>
    <property type="match status" value="1"/>
</dbReference>
<dbReference type="Pfam" id="PF13432">
    <property type="entry name" value="TPR_16"/>
    <property type="match status" value="1"/>
</dbReference>
<dbReference type="InterPro" id="IPR011990">
    <property type="entry name" value="TPR-like_helical_dom_sf"/>
</dbReference>
<evidence type="ECO:0000256" key="2">
    <source>
        <dbReference type="ARBA" id="ARBA00022803"/>
    </source>
</evidence>
<dbReference type="PANTHER" id="PTHR46050">
    <property type="entry name" value="TPR REPEAT-CONTAINING THIOREDOXIN"/>
    <property type="match status" value="1"/>
</dbReference>
<evidence type="ECO:0000256" key="4">
    <source>
        <dbReference type="SAM" id="MobiDB-lite"/>
    </source>
</evidence>
<dbReference type="SUPFAM" id="SSF48452">
    <property type="entry name" value="TPR-like"/>
    <property type="match status" value="2"/>
</dbReference>
<dbReference type="Pfam" id="PF07719">
    <property type="entry name" value="TPR_2"/>
    <property type="match status" value="1"/>
</dbReference>
<feature type="repeat" description="TPR" evidence="3">
    <location>
        <begin position="440"/>
        <end position="473"/>
    </location>
</feature>
<dbReference type="Gene3D" id="1.25.40.10">
    <property type="entry name" value="Tetratricopeptide repeat domain"/>
    <property type="match status" value="1"/>
</dbReference>
<keyword evidence="1" id="KW-0677">Repeat</keyword>
<dbReference type="InterPro" id="IPR044534">
    <property type="entry name" value="TTL1-4"/>
</dbReference>
<feature type="compositionally biased region" description="Pro residues" evidence="4">
    <location>
        <begin position="135"/>
        <end position="144"/>
    </location>
</feature>
<evidence type="ECO:0000256" key="1">
    <source>
        <dbReference type="ARBA" id="ARBA00022737"/>
    </source>
</evidence>